<evidence type="ECO:0000313" key="2">
    <source>
        <dbReference type="Proteomes" id="UP000219058"/>
    </source>
</evidence>
<dbReference type="Proteomes" id="UP000219058">
    <property type="component" value="Unassembled WGS sequence"/>
</dbReference>
<protein>
    <submittedName>
        <fullName evidence="1">Uncharacterized protein</fullName>
    </submittedName>
</protein>
<reference evidence="1 2" key="1">
    <citation type="submission" date="2017-09" db="EMBL/GenBank/DDBJ databases">
        <title>Phase variable restriction modification systems are present in the genome sequences of periodontal pathogens Prevotella intermedia, Tannerella forsythia and Porphyromonas gingivalis.</title>
        <authorList>
            <person name="Haigh R.D."/>
            <person name="Crawford L."/>
            <person name="Ralph J."/>
            <person name="Wanford J."/>
            <person name="Vartoukian S.R."/>
            <person name="Hijazib K."/>
            <person name="Wade W."/>
            <person name="Oggioni M.R."/>
        </authorList>
    </citation>
    <scope>NUCLEOTIDE SEQUENCE [LARGE SCALE GENOMIC DNA]</scope>
    <source>
        <strain evidence="1 2">WW2834</strain>
    </source>
</reference>
<evidence type="ECO:0000313" key="1">
    <source>
        <dbReference type="EMBL" id="PDP60122.1"/>
    </source>
</evidence>
<dbReference type="EMBL" id="NSLY01000017">
    <property type="protein sequence ID" value="PDP60122.1"/>
    <property type="molecule type" value="Genomic_DNA"/>
</dbReference>
<comment type="caution">
    <text evidence="1">The sequence shown here is derived from an EMBL/GenBank/DDBJ whole genome shotgun (WGS) entry which is preliminary data.</text>
</comment>
<name>A0A2A6EFD4_PREIN</name>
<organism evidence="1 2">
    <name type="scientific">Prevotella intermedia</name>
    <dbReference type="NCBI Taxonomy" id="28131"/>
    <lineage>
        <taxon>Bacteria</taxon>
        <taxon>Pseudomonadati</taxon>
        <taxon>Bacteroidota</taxon>
        <taxon>Bacteroidia</taxon>
        <taxon>Bacteroidales</taxon>
        <taxon>Prevotellaceae</taxon>
        <taxon>Prevotella</taxon>
    </lineage>
</organism>
<dbReference type="AlphaFoldDB" id="A0A2A6EFD4"/>
<sequence length="86" mass="10071">MFSFYRTTKIPRNISTFVKIIPLKSDNCALTLRKRRFCTPKAALLPCKRAAFGTQNNMFCNTLINNWLNKRCCCEKYLHLYSLLSD</sequence>
<proteinExistence type="predicted"/>
<gene>
    <name evidence="1" type="ORF">CLI71_07290</name>
</gene>
<accession>A0A2A6EFD4</accession>